<dbReference type="GO" id="GO:0005524">
    <property type="term" value="F:ATP binding"/>
    <property type="evidence" value="ECO:0007669"/>
    <property type="project" value="InterPro"/>
</dbReference>
<dbReference type="Gene3D" id="3.40.50.980">
    <property type="match status" value="1"/>
</dbReference>
<feature type="transmembrane region" description="Helical" evidence="1">
    <location>
        <begin position="1026"/>
        <end position="1048"/>
    </location>
</feature>
<dbReference type="InterPro" id="IPR043891">
    <property type="entry name" value="SPARK"/>
</dbReference>
<dbReference type="Pfam" id="PF00069">
    <property type="entry name" value="Pkinase"/>
    <property type="match status" value="1"/>
</dbReference>
<dbReference type="PROSITE" id="PS50011">
    <property type="entry name" value="PROTEIN_KINASE_DOM"/>
    <property type="match status" value="1"/>
</dbReference>
<accession>A0AAP0JWA5</accession>
<dbReference type="EMBL" id="JBBNAG010000004">
    <property type="protein sequence ID" value="KAK9141014.1"/>
    <property type="molecule type" value="Genomic_DNA"/>
</dbReference>
<evidence type="ECO:0000259" key="2">
    <source>
        <dbReference type="PROSITE" id="PS50011"/>
    </source>
</evidence>
<dbReference type="InterPro" id="IPR011009">
    <property type="entry name" value="Kinase-like_dom_sf"/>
</dbReference>
<dbReference type="InterPro" id="IPR042099">
    <property type="entry name" value="ANL_N_sf"/>
</dbReference>
<dbReference type="InterPro" id="IPR008271">
    <property type="entry name" value="Ser/Thr_kinase_AS"/>
</dbReference>
<name>A0AAP0JWA5_9MAGN</name>
<dbReference type="Pfam" id="PF00501">
    <property type="entry name" value="AMP-binding"/>
    <property type="match status" value="1"/>
</dbReference>
<dbReference type="Proteomes" id="UP001419268">
    <property type="component" value="Unassembled WGS sequence"/>
</dbReference>
<feature type="domain" description="Protein kinase" evidence="2">
    <location>
        <begin position="1086"/>
        <end position="1357"/>
    </location>
</feature>
<keyword evidence="1" id="KW-0472">Membrane</keyword>
<evidence type="ECO:0000256" key="1">
    <source>
        <dbReference type="SAM" id="Phobius"/>
    </source>
</evidence>
<keyword evidence="1" id="KW-0812">Transmembrane</keyword>
<dbReference type="Pfam" id="PF23562">
    <property type="entry name" value="AMP-binding_C_3"/>
    <property type="match status" value="1"/>
</dbReference>
<dbReference type="GO" id="GO:0030497">
    <property type="term" value="P:fatty acid elongation"/>
    <property type="evidence" value="ECO:0007669"/>
    <property type="project" value="TreeGrafter"/>
</dbReference>
<dbReference type="FunFam" id="1.10.510.10:FF:000530">
    <property type="entry name" value="probable receptor-like protein kinase At5g59700"/>
    <property type="match status" value="1"/>
</dbReference>
<dbReference type="Gene3D" id="3.40.50.12780">
    <property type="entry name" value="N-terminal domain of ligase-like"/>
    <property type="match status" value="1"/>
</dbReference>
<dbReference type="PROSITE" id="PS00108">
    <property type="entry name" value="PROTEIN_KINASE_ST"/>
    <property type="match status" value="1"/>
</dbReference>
<dbReference type="GO" id="GO:0008922">
    <property type="term" value="F:long-chain fatty acid [acyl-carrier-protein] ligase activity"/>
    <property type="evidence" value="ECO:0007669"/>
    <property type="project" value="TreeGrafter"/>
</dbReference>
<proteinExistence type="predicted"/>
<dbReference type="PANTHER" id="PTHR43813:SF1">
    <property type="entry name" value="ACYL-ACTIVATING ENZYME 16, CHLOROPLASTIC-RELATED"/>
    <property type="match status" value="1"/>
</dbReference>
<dbReference type="InterPro" id="IPR052987">
    <property type="entry name" value="Chloroplast_AMP-bd_Enzymes"/>
</dbReference>
<dbReference type="PANTHER" id="PTHR43813">
    <property type="entry name" value="ACYL-ACTIVATING ENZYME 16, CHLOROPLASTIC-RELATED"/>
    <property type="match status" value="1"/>
</dbReference>
<reference evidence="3 4" key="1">
    <citation type="submission" date="2024-01" db="EMBL/GenBank/DDBJ databases">
        <title>Genome assemblies of Stephania.</title>
        <authorList>
            <person name="Yang L."/>
        </authorList>
    </citation>
    <scope>NUCLEOTIDE SEQUENCE [LARGE SCALE GENOMIC DNA]</scope>
    <source>
        <strain evidence="3">JXDWG</strain>
        <tissue evidence="3">Leaf</tissue>
    </source>
</reference>
<protein>
    <recommendedName>
        <fullName evidence="2">Protein kinase domain-containing protein</fullName>
    </recommendedName>
</protein>
<dbReference type="SUPFAM" id="SSF56801">
    <property type="entry name" value="Acetyl-CoA synthetase-like"/>
    <property type="match status" value="1"/>
</dbReference>
<dbReference type="GO" id="GO:0009507">
    <property type="term" value="C:chloroplast"/>
    <property type="evidence" value="ECO:0007669"/>
    <property type="project" value="TreeGrafter"/>
</dbReference>
<dbReference type="Gene3D" id="1.10.510.10">
    <property type="entry name" value="Transferase(Phosphotransferase) domain 1"/>
    <property type="match status" value="1"/>
</dbReference>
<gene>
    <name evidence="3" type="ORF">Scep_010695</name>
</gene>
<dbReference type="Gene3D" id="3.30.200.20">
    <property type="entry name" value="Phosphorylase Kinase, domain 1"/>
    <property type="match status" value="1"/>
</dbReference>
<evidence type="ECO:0000313" key="4">
    <source>
        <dbReference type="Proteomes" id="UP001419268"/>
    </source>
</evidence>
<dbReference type="Pfam" id="PF19160">
    <property type="entry name" value="SPARK"/>
    <property type="match status" value="1"/>
</dbReference>
<dbReference type="InterPro" id="IPR000873">
    <property type="entry name" value="AMP-dep_synth/lig_dom"/>
</dbReference>
<keyword evidence="4" id="KW-1185">Reference proteome</keyword>
<dbReference type="Gene3D" id="2.30.38.10">
    <property type="entry name" value="Luciferase, Domain 3"/>
    <property type="match status" value="1"/>
</dbReference>
<dbReference type="GO" id="GO:0004672">
    <property type="term" value="F:protein kinase activity"/>
    <property type="evidence" value="ECO:0007669"/>
    <property type="project" value="InterPro"/>
</dbReference>
<sequence>MAMLSLRCELACIAVDRRSVLEFRRSLRRGEIVRGRCGGDQGSRPRIRCCKSSVELQLRKYSPLLESSLLSSDNALQSGEWTTVPDIWRSSAEKYGDRTALVDPYHEPPSKLTYKQIEVCFQRKAISSELAYFCWELGDVAISPWQALSRLGSLEMLQSLMLEREILEFCEGLRVIGVKPEEKVALFADNSSRWLVADQGIMATGAINVVRGTRSSVEELLRYTIIPKVILRCVALIVDNPDLFKKISATFISKAVIRFAVLLWGEKSSLDSAGTENTAIFDYREIIDFGRDSRRALSDSHEKGSTCNQFVQILISELEHTEEMAPVPMNTDIYDECIKLLSGTTGIPKGVMLTHRNILHQIKNLWDIVPAEAGDRFLSMLPPWHAYERACEYFTFTYGVEQVYTTIKNLKEDLHRYQPHYLISVPLVYETLYSGIQKQISSTSTVRKLVALALIKISLIYMEMKRVYEGKFLTKNPKQHSMLVSVVDWVWARVIAAVLWPLHLLGKKLIYGKIHSAIGISKAGVSGGGSLPTHVDRFFEAIGVKLQNGYGLTESSPVVAARRPYSNVLGSVGHPLPYTDIQVVDAETAKVLPAGSKGIVKVKGPQVMKGYYKNPSSTKQVLDDEGWLNTGDIGWIAPHHSLGRSRHCGGIIVLEGRAKDTIVLTTGENVEPSVLEEAAVRSKLIHQIVVIGQDQRRLGAIIVPNKEEILAEAKKSSIIYDGASELSKEKMANLLHEELRIWTSECAFQIGPVLVVDEPFTIESGLMTPTMKIRRDKVVALYSDQIAGLFSKSILDGLNYASDAPYKSSTGLGVASLASLVHICAAPDGGGSACPLDFYKYPYVRDGECVIEKDKIISWDGFEMSRCCRNGLKEISQALALHANKTDTIFVSEDEWRGCNNSFHPQQSVSVHSCGFESFYQGSSGCSNFTLSYFKTSYPNQFQFVSENCSTFDPSFNDRCRNCTNAIIEATDFLMHERGIGNIKNMTLRKICGVFVVTSAATAHILDPSWVGDFYSCLDALETQASVAKALLAIIAATMALILVIVLIKFVTRKKHPRADEEGRISSWSGLYSFSRYEIENAVNFSNQKISLGAGSAGCVYKGVLPSGQLIAIKHIFKNNKSDSFTREVEGLSRIRHPNLVCLLGCCTEGGEQYLVYEYCKNGNLAQHLLRNSSALSWDMRVKILRDCAQALRFLHRYPDGCIVHRDIKLTNILLTEKMEPKLSDFGLAKMLNMEESKVFTDVRGTIGYMDPEYMSNAKLTCASDIYSFGIVILQVLSGKKVIELDIDARDQLTRMAKDVMMEKRPLKDFEDPWLNGNLNEQDFKSILKLAVLCVARSSDGRPTVNDVFQEMDRAWKNTEMYKMTESKAASPQSKSLDVVSV</sequence>
<organism evidence="3 4">
    <name type="scientific">Stephania cephalantha</name>
    <dbReference type="NCBI Taxonomy" id="152367"/>
    <lineage>
        <taxon>Eukaryota</taxon>
        <taxon>Viridiplantae</taxon>
        <taxon>Streptophyta</taxon>
        <taxon>Embryophyta</taxon>
        <taxon>Tracheophyta</taxon>
        <taxon>Spermatophyta</taxon>
        <taxon>Magnoliopsida</taxon>
        <taxon>Ranunculales</taxon>
        <taxon>Menispermaceae</taxon>
        <taxon>Menispermoideae</taxon>
        <taxon>Cissampelideae</taxon>
        <taxon>Stephania</taxon>
    </lineage>
</organism>
<evidence type="ECO:0000313" key="3">
    <source>
        <dbReference type="EMBL" id="KAK9141014.1"/>
    </source>
</evidence>
<dbReference type="SUPFAM" id="SSF56112">
    <property type="entry name" value="Protein kinase-like (PK-like)"/>
    <property type="match status" value="1"/>
</dbReference>
<keyword evidence="1" id="KW-1133">Transmembrane helix</keyword>
<dbReference type="InterPro" id="IPR000719">
    <property type="entry name" value="Prot_kinase_dom"/>
</dbReference>
<dbReference type="SMART" id="SM00220">
    <property type="entry name" value="S_TKc"/>
    <property type="match status" value="1"/>
</dbReference>
<comment type="caution">
    <text evidence="3">The sequence shown here is derived from an EMBL/GenBank/DDBJ whole genome shotgun (WGS) entry which is preliminary data.</text>
</comment>